<reference evidence="2 3" key="1">
    <citation type="submission" date="2016-11" db="EMBL/GenBank/DDBJ databases">
        <authorList>
            <person name="Jaros S."/>
            <person name="Januszkiewicz K."/>
            <person name="Wedrychowicz H."/>
        </authorList>
    </citation>
    <scope>NUCLEOTIDE SEQUENCE [LARGE SCALE GENOMIC DNA]</scope>
    <source>
        <strain evidence="2 3">DSM 21864</strain>
    </source>
</reference>
<feature type="transmembrane region" description="Helical" evidence="1">
    <location>
        <begin position="220"/>
        <end position="245"/>
    </location>
</feature>
<keyword evidence="1" id="KW-0472">Membrane</keyword>
<feature type="transmembrane region" description="Helical" evidence="1">
    <location>
        <begin position="170"/>
        <end position="189"/>
    </location>
</feature>
<evidence type="ECO:0008006" key="4">
    <source>
        <dbReference type="Google" id="ProtNLM"/>
    </source>
</evidence>
<keyword evidence="1" id="KW-0812">Transmembrane</keyword>
<dbReference type="RefSeq" id="WP_242948945.1">
    <property type="nucleotide sequence ID" value="NZ_FQZO01000003.1"/>
</dbReference>
<accession>A0A1M6H4K1</accession>
<feature type="transmembrane region" description="Helical" evidence="1">
    <location>
        <begin position="632"/>
        <end position="651"/>
    </location>
</feature>
<name>A0A1M6H4K1_9CLOT</name>
<feature type="transmembrane region" description="Helical" evidence="1">
    <location>
        <begin position="558"/>
        <end position="581"/>
    </location>
</feature>
<feature type="transmembrane region" description="Helical" evidence="1">
    <location>
        <begin position="294"/>
        <end position="314"/>
    </location>
</feature>
<feature type="transmembrane region" description="Helical" evidence="1">
    <location>
        <begin position="602"/>
        <end position="620"/>
    </location>
</feature>
<dbReference type="AlphaFoldDB" id="A0A1M6H4K1"/>
<protein>
    <recommendedName>
        <fullName evidence="4">FtsX-like permease family protein</fullName>
    </recommendedName>
</protein>
<sequence>MNMYKRIIIVVSFILFSLLALVAAIITDLNDRDFPQAIGSKSRIDIRFNQSEISINEAFLKLAELDTNLNLRLVKVTPDFDKGGDSEIFATLNDNALPNEFTWFRGDHTAKIVNKNRLANSFPDGVYLVTGNTSHLDEFVDSLKSIGGEVVRRDVSVLESLLFVVKERGFAAAVLASLALISSLSLFWLSMKARGRALRVLGGCPTTRIQMQDITGFGEALLVSAGIVAVVSTSYIGIFHGLIYINIYLKVLISLQVFVIILSVFITLIMSTSAWPSVMMLVNRQPPVRSLRSVAIVIQALTFVLVVSSVSPAWSTYKQSLAIADEMAQWKKLADQVSIVFATDINEMDRTETKIGELVKDAESAENVALSYTYTKEMWPSVDFGDYTAISFVNERWLDLVSGEMENSVVASVSQQSIPENLIREIREQLLILSRKGDIDNVLQKLQFRQTVEKFRFPVILGGGGGSLHFGDNILLVVIPSLYDTFNDSNLTSIISTSNIIFTGVTATEQLLERHQLDVQTLRKQGFQGELQVVYIAEEGILRAQFAVYLVWLQNLSLITLIIAFSIATAISALIFATLQAKRDFPLRLSGKSWIRIIQSRVLKEFLAGIILIIIVILLQKPDEVKITLITAVYGLFIVLISHLSAVHWCFNGVSRRRI</sequence>
<evidence type="ECO:0000256" key="1">
    <source>
        <dbReference type="SAM" id="Phobius"/>
    </source>
</evidence>
<keyword evidence="1" id="KW-1133">Transmembrane helix</keyword>
<keyword evidence="3" id="KW-1185">Reference proteome</keyword>
<dbReference type="Proteomes" id="UP000184080">
    <property type="component" value="Unassembled WGS sequence"/>
</dbReference>
<gene>
    <name evidence="2" type="ORF">SAMN05444401_2365</name>
</gene>
<evidence type="ECO:0000313" key="3">
    <source>
        <dbReference type="Proteomes" id="UP000184080"/>
    </source>
</evidence>
<evidence type="ECO:0000313" key="2">
    <source>
        <dbReference type="EMBL" id="SHJ17076.1"/>
    </source>
</evidence>
<dbReference type="STRING" id="1121298.SAMN05444401_2365"/>
<organism evidence="2 3">
    <name type="scientific">Clostridium amylolyticum</name>
    <dbReference type="NCBI Taxonomy" id="1121298"/>
    <lineage>
        <taxon>Bacteria</taxon>
        <taxon>Bacillati</taxon>
        <taxon>Bacillota</taxon>
        <taxon>Clostridia</taxon>
        <taxon>Eubacteriales</taxon>
        <taxon>Clostridiaceae</taxon>
        <taxon>Clostridium</taxon>
    </lineage>
</organism>
<feature type="transmembrane region" description="Helical" evidence="1">
    <location>
        <begin position="257"/>
        <end position="282"/>
    </location>
</feature>
<proteinExistence type="predicted"/>
<dbReference type="EMBL" id="FQZO01000003">
    <property type="protein sequence ID" value="SHJ17076.1"/>
    <property type="molecule type" value="Genomic_DNA"/>
</dbReference>